<feature type="domain" description="Protein Lines C-terminal" evidence="3">
    <location>
        <begin position="346"/>
        <end position="373"/>
    </location>
</feature>
<organism evidence="4 5">
    <name type="scientific">Spirodela intermedia</name>
    <name type="common">Intermediate duckweed</name>
    <dbReference type="NCBI Taxonomy" id="51605"/>
    <lineage>
        <taxon>Eukaryota</taxon>
        <taxon>Viridiplantae</taxon>
        <taxon>Streptophyta</taxon>
        <taxon>Embryophyta</taxon>
        <taxon>Tracheophyta</taxon>
        <taxon>Spermatophyta</taxon>
        <taxon>Magnoliopsida</taxon>
        <taxon>Liliopsida</taxon>
        <taxon>Araceae</taxon>
        <taxon>Lemnoideae</taxon>
        <taxon>Spirodela</taxon>
    </lineage>
</organism>
<feature type="domain" description="Protein Lines N-terminal" evidence="2">
    <location>
        <begin position="217"/>
        <end position="287"/>
    </location>
</feature>
<dbReference type="InterPro" id="IPR029415">
    <property type="entry name" value="Lines_C"/>
</dbReference>
<reference evidence="4" key="1">
    <citation type="submission" date="2020-02" db="EMBL/GenBank/DDBJ databases">
        <authorList>
            <person name="Scholz U."/>
            <person name="Mascher M."/>
            <person name="Fiebig A."/>
        </authorList>
    </citation>
    <scope>NUCLEOTIDE SEQUENCE</scope>
</reference>
<gene>
    <name evidence="4" type="ORF">SI8410_03004569</name>
</gene>
<sequence length="380" mass="42781">MAEDGGPAVCSRLCRLVGSALRSHAEALDAIGRSDERSFPSSGEEAATTPLVLAMEMKDVLISLTLVYREVKMWTSGDSDWEKGVTLEPIICGDCSWHMGPPIECQSCLASVVSLLALMIRLSFWTHWHGYALVSWAQLLQKYFKDIILKPITRVFDDLSKSVRMAHPVTSHNHIRRAASLMGYLSFLHGFRCMSPWRRIQTTIYSNPNFKRGKHGSKDSEETRRDVSHISNIFNPIRLLHLFLLLIHYDHSVLLDYLISKDAGIPCVQYLLRCLRLVCESWGAFSEFSMCHSEIVQVHPKRRKPSMETRDSSEPAASPTDDINGSGALESSRGTAKRPYQDARGCLLSLKTSVEGLHQRGLFPYNPTALLRRYVESRSG</sequence>
<name>A0A7I8K8K2_SPIIN</name>
<evidence type="ECO:0000259" key="2">
    <source>
        <dbReference type="Pfam" id="PF14694"/>
    </source>
</evidence>
<dbReference type="PANTHER" id="PTHR16057">
    <property type="entry name" value="WINS1, 2 PROTEIN"/>
    <property type="match status" value="1"/>
</dbReference>
<keyword evidence="5" id="KW-1185">Reference proteome</keyword>
<evidence type="ECO:0000313" key="5">
    <source>
        <dbReference type="Proteomes" id="UP000663760"/>
    </source>
</evidence>
<feature type="region of interest" description="Disordered" evidence="1">
    <location>
        <begin position="299"/>
        <end position="339"/>
    </location>
</feature>
<evidence type="ECO:0000313" key="4">
    <source>
        <dbReference type="EMBL" id="CAA7393872.1"/>
    </source>
</evidence>
<protein>
    <submittedName>
        <fullName evidence="4">Uncharacterized protein</fullName>
    </submittedName>
</protein>
<accession>A0A7I8K8K2</accession>
<proteinExistence type="predicted"/>
<dbReference type="EMBL" id="LR746266">
    <property type="protein sequence ID" value="CAA7393872.1"/>
    <property type="molecule type" value="Genomic_DNA"/>
</dbReference>
<dbReference type="Pfam" id="PF14695">
    <property type="entry name" value="LINES_C"/>
    <property type="match status" value="1"/>
</dbReference>
<dbReference type="OrthoDB" id="8251209at2759"/>
<dbReference type="InterPro" id="IPR024875">
    <property type="entry name" value="Protein_Lines"/>
</dbReference>
<dbReference type="InterPro" id="IPR032794">
    <property type="entry name" value="LINES_N"/>
</dbReference>
<dbReference type="Proteomes" id="UP000663760">
    <property type="component" value="Chromosome 3"/>
</dbReference>
<dbReference type="PANTHER" id="PTHR16057:SF1">
    <property type="entry name" value="PROTEIN LINES HOMOLOG 1"/>
    <property type="match status" value="1"/>
</dbReference>
<evidence type="ECO:0000259" key="3">
    <source>
        <dbReference type="Pfam" id="PF14695"/>
    </source>
</evidence>
<dbReference type="Pfam" id="PF14694">
    <property type="entry name" value="LINES_N"/>
    <property type="match status" value="1"/>
</dbReference>
<dbReference type="AlphaFoldDB" id="A0A7I8K8K2"/>
<evidence type="ECO:0000256" key="1">
    <source>
        <dbReference type="SAM" id="MobiDB-lite"/>
    </source>
</evidence>